<protein>
    <submittedName>
        <fullName evidence="1">Uncharacterized protein</fullName>
    </submittedName>
</protein>
<dbReference type="EMBL" id="JAUDFV010000110">
    <property type="protein sequence ID" value="KAL2730656.1"/>
    <property type="molecule type" value="Genomic_DNA"/>
</dbReference>
<reference evidence="1 2" key="1">
    <citation type="journal article" date="2024" name="Ann. Entomol. Soc. Am.">
        <title>Genomic analyses of the southern and eastern yellowjacket wasps (Hymenoptera: Vespidae) reveal evolutionary signatures of social life.</title>
        <authorList>
            <person name="Catto M.A."/>
            <person name="Caine P.B."/>
            <person name="Orr S.E."/>
            <person name="Hunt B.G."/>
            <person name="Goodisman M.A.D."/>
        </authorList>
    </citation>
    <scope>NUCLEOTIDE SEQUENCE [LARGE SCALE GENOMIC DNA]</scope>
    <source>
        <strain evidence="1">233</strain>
        <tissue evidence="1">Head and thorax</tissue>
    </source>
</reference>
<accession>A0ABD2BD38</accession>
<dbReference type="Proteomes" id="UP001607302">
    <property type="component" value="Unassembled WGS sequence"/>
</dbReference>
<name>A0ABD2BD38_VESSQ</name>
<comment type="caution">
    <text evidence="1">The sequence shown here is derived from an EMBL/GenBank/DDBJ whole genome shotgun (WGS) entry which is preliminary data.</text>
</comment>
<proteinExistence type="predicted"/>
<keyword evidence="2" id="KW-1185">Reference proteome</keyword>
<organism evidence="1 2">
    <name type="scientific">Vespula squamosa</name>
    <name type="common">Southern yellow jacket</name>
    <name type="synonym">Wasp</name>
    <dbReference type="NCBI Taxonomy" id="30214"/>
    <lineage>
        <taxon>Eukaryota</taxon>
        <taxon>Metazoa</taxon>
        <taxon>Ecdysozoa</taxon>
        <taxon>Arthropoda</taxon>
        <taxon>Hexapoda</taxon>
        <taxon>Insecta</taxon>
        <taxon>Pterygota</taxon>
        <taxon>Neoptera</taxon>
        <taxon>Endopterygota</taxon>
        <taxon>Hymenoptera</taxon>
        <taxon>Apocrita</taxon>
        <taxon>Aculeata</taxon>
        <taxon>Vespoidea</taxon>
        <taxon>Vespidae</taxon>
        <taxon>Vespinae</taxon>
        <taxon>Vespula</taxon>
    </lineage>
</organism>
<sequence>MGRSCSYDPKEIPDCAEQLPQTYICSYQLFWLTNSTKMRQADQQSKIIYYGNTKLGFPRKTTETKSNLGKNQEG</sequence>
<dbReference type="AlphaFoldDB" id="A0ABD2BD38"/>
<evidence type="ECO:0000313" key="2">
    <source>
        <dbReference type="Proteomes" id="UP001607302"/>
    </source>
</evidence>
<gene>
    <name evidence="1" type="ORF">V1478_005069</name>
</gene>
<evidence type="ECO:0000313" key="1">
    <source>
        <dbReference type="EMBL" id="KAL2730656.1"/>
    </source>
</evidence>